<gene>
    <name evidence="1" type="ORF">SARC_06541</name>
</gene>
<reference evidence="1 2" key="1">
    <citation type="submission" date="2011-02" db="EMBL/GenBank/DDBJ databases">
        <title>The Genome Sequence of Sphaeroforma arctica JP610.</title>
        <authorList>
            <consortium name="The Broad Institute Genome Sequencing Platform"/>
            <person name="Russ C."/>
            <person name="Cuomo C."/>
            <person name="Young S.K."/>
            <person name="Zeng Q."/>
            <person name="Gargeya S."/>
            <person name="Alvarado L."/>
            <person name="Berlin A."/>
            <person name="Chapman S.B."/>
            <person name="Chen Z."/>
            <person name="Freedman E."/>
            <person name="Gellesch M."/>
            <person name="Goldberg J."/>
            <person name="Griggs A."/>
            <person name="Gujja S."/>
            <person name="Heilman E."/>
            <person name="Heiman D."/>
            <person name="Howarth C."/>
            <person name="Mehta T."/>
            <person name="Neiman D."/>
            <person name="Pearson M."/>
            <person name="Roberts A."/>
            <person name="Saif S."/>
            <person name="Shea T."/>
            <person name="Shenoy N."/>
            <person name="Sisk P."/>
            <person name="Stolte C."/>
            <person name="Sykes S."/>
            <person name="White J."/>
            <person name="Yandava C."/>
            <person name="Burger G."/>
            <person name="Gray M.W."/>
            <person name="Holland P.W.H."/>
            <person name="King N."/>
            <person name="Lang F.B.F."/>
            <person name="Roger A.J."/>
            <person name="Ruiz-Trillo I."/>
            <person name="Haas B."/>
            <person name="Nusbaum C."/>
            <person name="Birren B."/>
        </authorList>
    </citation>
    <scope>NUCLEOTIDE SEQUENCE [LARGE SCALE GENOMIC DNA]</scope>
    <source>
        <strain evidence="1 2">JP610</strain>
    </source>
</reference>
<sequence>MADNKTRVGKTRACKPCTCKPKTAATAVVGGSSTTSSIRGLSASTIMYIPMPSDGAGSIVMLDGDDSASEVAKYKAKGFLVAGYISARSWEDWRDDKSAVTNVGMGKRGLSLTSGPS</sequence>
<organism evidence="1 2">
    <name type="scientific">Sphaeroforma arctica JP610</name>
    <dbReference type="NCBI Taxonomy" id="667725"/>
    <lineage>
        <taxon>Eukaryota</taxon>
        <taxon>Ichthyosporea</taxon>
        <taxon>Ichthyophonida</taxon>
        <taxon>Sphaeroforma</taxon>
    </lineage>
</organism>
<dbReference type="Proteomes" id="UP000054560">
    <property type="component" value="Unassembled WGS sequence"/>
</dbReference>
<name>A0A0L0FX45_9EUKA</name>
<dbReference type="GeneID" id="25907045"/>
<protein>
    <submittedName>
        <fullName evidence="1">Uncharacterized protein</fullName>
    </submittedName>
</protein>
<dbReference type="AlphaFoldDB" id="A0A0L0FX45"/>
<keyword evidence="2" id="KW-1185">Reference proteome</keyword>
<dbReference type="EMBL" id="KQ242067">
    <property type="protein sequence ID" value="KNC81116.1"/>
    <property type="molecule type" value="Genomic_DNA"/>
</dbReference>
<proteinExistence type="predicted"/>
<evidence type="ECO:0000313" key="1">
    <source>
        <dbReference type="EMBL" id="KNC81116.1"/>
    </source>
</evidence>
<evidence type="ECO:0000313" key="2">
    <source>
        <dbReference type="Proteomes" id="UP000054560"/>
    </source>
</evidence>
<accession>A0A0L0FX45</accession>
<dbReference type="RefSeq" id="XP_014155018.1">
    <property type="nucleotide sequence ID" value="XM_014299543.1"/>
</dbReference>